<protein>
    <recommendedName>
        <fullName evidence="3">Amidase domain-containing protein</fullName>
    </recommendedName>
</protein>
<dbReference type="PANTHER" id="PTHR46072:SF2">
    <property type="entry name" value="AMIDASE (EUROFUNG)"/>
    <property type="match status" value="1"/>
</dbReference>
<evidence type="ECO:0000256" key="1">
    <source>
        <dbReference type="ARBA" id="ARBA00009199"/>
    </source>
</evidence>
<dbReference type="InterPro" id="IPR036928">
    <property type="entry name" value="AS_sf"/>
</dbReference>
<keyword evidence="5" id="KW-1185">Reference proteome</keyword>
<reference evidence="4" key="1">
    <citation type="submission" date="2021-07" db="EMBL/GenBank/DDBJ databases">
        <authorList>
            <person name="Durling M."/>
        </authorList>
    </citation>
    <scope>NUCLEOTIDE SEQUENCE</scope>
</reference>
<name>A0A9N9LQQ1_9HELO</name>
<dbReference type="Pfam" id="PF01425">
    <property type="entry name" value="Amidase"/>
    <property type="match status" value="1"/>
</dbReference>
<dbReference type="AlphaFoldDB" id="A0A9N9LQQ1"/>
<dbReference type="PANTHER" id="PTHR46072">
    <property type="entry name" value="AMIDASE-RELATED-RELATED"/>
    <property type="match status" value="1"/>
</dbReference>
<proteinExistence type="inferred from homology"/>
<evidence type="ECO:0000313" key="5">
    <source>
        <dbReference type="Proteomes" id="UP000701801"/>
    </source>
</evidence>
<sequence length="228" mass="25588">MDITRKALEAAVHEVIEFIPTEHHEAAEIISKIWGADGGQEFRRDTDASGEPLHPDIESWLGHSAVAQPMTVFETWENQHRRTLLATSWLERWQESKSQTTTGRPIDGLIMPCTPFPAIRHNTGYPHHWGALSPLLDLTTGVFPVAQVDLEKDVVPTDWQPLTDLDQEISDFYGGPQNHENAFIGLAVIARRLDEEKVVAMLELISKALIKWQGKAYDQSPSQPKVGI</sequence>
<dbReference type="SUPFAM" id="SSF75304">
    <property type="entry name" value="Amidase signature (AS) enzymes"/>
    <property type="match status" value="1"/>
</dbReference>
<gene>
    <name evidence="4" type="ORF">HYALB_00011865</name>
</gene>
<accession>A0A9N9LQQ1</accession>
<dbReference type="InterPro" id="IPR023631">
    <property type="entry name" value="Amidase_dom"/>
</dbReference>
<comment type="similarity">
    <text evidence="1">Belongs to the amidase family.</text>
</comment>
<keyword evidence="2" id="KW-0378">Hydrolase</keyword>
<organism evidence="4 5">
    <name type="scientific">Hymenoscyphus albidus</name>
    <dbReference type="NCBI Taxonomy" id="595503"/>
    <lineage>
        <taxon>Eukaryota</taxon>
        <taxon>Fungi</taxon>
        <taxon>Dikarya</taxon>
        <taxon>Ascomycota</taxon>
        <taxon>Pezizomycotina</taxon>
        <taxon>Leotiomycetes</taxon>
        <taxon>Helotiales</taxon>
        <taxon>Helotiaceae</taxon>
        <taxon>Hymenoscyphus</taxon>
    </lineage>
</organism>
<dbReference type="EMBL" id="CAJVRM010000196">
    <property type="protein sequence ID" value="CAG8976916.1"/>
    <property type="molecule type" value="Genomic_DNA"/>
</dbReference>
<evidence type="ECO:0000313" key="4">
    <source>
        <dbReference type="EMBL" id="CAG8976916.1"/>
    </source>
</evidence>
<evidence type="ECO:0000259" key="3">
    <source>
        <dbReference type="Pfam" id="PF01425"/>
    </source>
</evidence>
<dbReference type="Gene3D" id="3.90.1300.10">
    <property type="entry name" value="Amidase signature (AS) domain"/>
    <property type="match status" value="1"/>
</dbReference>
<dbReference type="Proteomes" id="UP000701801">
    <property type="component" value="Unassembled WGS sequence"/>
</dbReference>
<dbReference type="OrthoDB" id="6428749at2759"/>
<comment type="caution">
    <text evidence="4">The sequence shown here is derived from an EMBL/GenBank/DDBJ whole genome shotgun (WGS) entry which is preliminary data.</text>
</comment>
<evidence type="ECO:0000256" key="2">
    <source>
        <dbReference type="ARBA" id="ARBA00022801"/>
    </source>
</evidence>
<dbReference type="GO" id="GO:0016787">
    <property type="term" value="F:hydrolase activity"/>
    <property type="evidence" value="ECO:0007669"/>
    <property type="project" value="UniProtKB-KW"/>
</dbReference>
<feature type="domain" description="Amidase" evidence="3">
    <location>
        <begin position="3"/>
        <end position="198"/>
    </location>
</feature>